<keyword evidence="1" id="KW-0175">Coiled coil</keyword>
<sequence>MAKRRVRITYAPKSRRRSRESERSQSIVESNVPRIKETDVFPSTTLVSQDKKEERESRSSSKEHLSPHRNLKSNKTEGKCGRTPKGKQRTKKKVFSKRGKALKDNGTPQRIQDITVTKRTYARWKSLCLSTKTYTKQVIENTILSVLNDVPNSKKRDIQFHFKQISERTARRLDTMKGPTQRGDYTKMETESHELEDALISCNNQADVLEKELDDQRRLLEQDEEMLQSYSDQQNQQNQPQLHPLLQVEPQNSLNLPSLAHAECNPSTVFQVSSMLQGNGQRLAQALAKLTNRTEKLGFRNWLRAVSETTHVLHNE</sequence>
<dbReference type="AlphaFoldDB" id="A0A2B4RUH0"/>
<organism evidence="3 4">
    <name type="scientific">Stylophora pistillata</name>
    <name type="common">Smooth cauliflower coral</name>
    <dbReference type="NCBI Taxonomy" id="50429"/>
    <lineage>
        <taxon>Eukaryota</taxon>
        <taxon>Metazoa</taxon>
        <taxon>Cnidaria</taxon>
        <taxon>Anthozoa</taxon>
        <taxon>Hexacorallia</taxon>
        <taxon>Scleractinia</taxon>
        <taxon>Astrocoeniina</taxon>
        <taxon>Pocilloporidae</taxon>
        <taxon>Stylophora</taxon>
    </lineage>
</organism>
<name>A0A2B4RUH0_STYPI</name>
<evidence type="ECO:0000313" key="4">
    <source>
        <dbReference type="Proteomes" id="UP000225706"/>
    </source>
</evidence>
<feature type="compositionally biased region" description="Basic residues" evidence="2">
    <location>
        <begin position="1"/>
        <end position="18"/>
    </location>
</feature>
<comment type="caution">
    <text evidence="3">The sequence shown here is derived from an EMBL/GenBank/DDBJ whole genome shotgun (WGS) entry which is preliminary data.</text>
</comment>
<dbReference type="EMBL" id="LSMT01000251">
    <property type="protein sequence ID" value="PFX22094.1"/>
    <property type="molecule type" value="Genomic_DNA"/>
</dbReference>
<protein>
    <recommendedName>
        <fullName evidence="5">Centromere protein Q</fullName>
    </recommendedName>
</protein>
<proteinExistence type="predicted"/>
<evidence type="ECO:0000313" key="3">
    <source>
        <dbReference type="EMBL" id="PFX22094.1"/>
    </source>
</evidence>
<accession>A0A2B4RUH0</accession>
<evidence type="ECO:0000256" key="1">
    <source>
        <dbReference type="SAM" id="Coils"/>
    </source>
</evidence>
<evidence type="ECO:0000256" key="2">
    <source>
        <dbReference type="SAM" id="MobiDB-lite"/>
    </source>
</evidence>
<reference evidence="4" key="1">
    <citation type="journal article" date="2017" name="bioRxiv">
        <title>Comparative analysis of the genomes of Stylophora pistillata and Acropora digitifera provides evidence for extensive differences between species of corals.</title>
        <authorList>
            <person name="Voolstra C.R."/>
            <person name="Li Y."/>
            <person name="Liew Y.J."/>
            <person name="Baumgarten S."/>
            <person name="Zoccola D."/>
            <person name="Flot J.-F."/>
            <person name="Tambutte S."/>
            <person name="Allemand D."/>
            <person name="Aranda M."/>
        </authorList>
    </citation>
    <scope>NUCLEOTIDE SEQUENCE [LARGE SCALE GENOMIC DNA]</scope>
</reference>
<feature type="compositionally biased region" description="Basic and acidic residues" evidence="2">
    <location>
        <begin position="49"/>
        <end position="66"/>
    </location>
</feature>
<gene>
    <name evidence="3" type="ORF">AWC38_SpisGene13389</name>
</gene>
<dbReference type="OrthoDB" id="5980593at2759"/>
<feature type="coiled-coil region" evidence="1">
    <location>
        <begin position="192"/>
        <end position="233"/>
    </location>
</feature>
<feature type="compositionally biased region" description="Basic residues" evidence="2">
    <location>
        <begin position="82"/>
        <end position="100"/>
    </location>
</feature>
<evidence type="ECO:0008006" key="5">
    <source>
        <dbReference type="Google" id="ProtNLM"/>
    </source>
</evidence>
<keyword evidence="4" id="KW-1185">Reference proteome</keyword>
<feature type="region of interest" description="Disordered" evidence="2">
    <location>
        <begin position="1"/>
        <end position="108"/>
    </location>
</feature>
<dbReference type="Proteomes" id="UP000225706">
    <property type="component" value="Unassembled WGS sequence"/>
</dbReference>